<dbReference type="Pfam" id="PF13424">
    <property type="entry name" value="TPR_12"/>
    <property type="match status" value="2"/>
</dbReference>
<accession>A0A068NWI7</accession>
<dbReference type="Pfam" id="PF13374">
    <property type="entry name" value="TPR_10"/>
    <property type="match status" value="1"/>
</dbReference>
<keyword evidence="2" id="KW-1185">Reference proteome</keyword>
<dbReference type="InterPro" id="IPR027417">
    <property type="entry name" value="P-loop_NTPase"/>
</dbReference>
<dbReference type="PANTHER" id="PTHR10098:SF108">
    <property type="entry name" value="TETRATRICOPEPTIDE REPEAT PROTEIN 28"/>
    <property type="match status" value="1"/>
</dbReference>
<dbReference type="STRING" id="661478.OP10G_4520"/>
<dbReference type="InterPro" id="IPR011990">
    <property type="entry name" value="TPR-like_helical_dom_sf"/>
</dbReference>
<evidence type="ECO:0000313" key="1">
    <source>
        <dbReference type="EMBL" id="AIE87888.1"/>
    </source>
</evidence>
<reference evidence="1 2" key="1">
    <citation type="journal article" date="2014" name="PLoS ONE">
        <title>The first complete genome sequence of the class fimbriimonadia in the phylum armatimonadetes.</title>
        <authorList>
            <person name="Hu Z.Y."/>
            <person name="Wang Y.Z."/>
            <person name="Im W.T."/>
            <person name="Wang S.Y."/>
            <person name="Zhao G.P."/>
            <person name="Zheng H.J."/>
            <person name="Quan Z.X."/>
        </authorList>
    </citation>
    <scope>NUCLEOTIDE SEQUENCE [LARGE SCALE GENOMIC DNA]</scope>
    <source>
        <strain evidence="1">Gsoil 348</strain>
    </source>
</reference>
<dbReference type="SUPFAM" id="SSF48452">
    <property type="entry name" value="TPR-like"/>
    <property type="match status" value="2"/>
</dbReference>
<dbReference type="PANTHER" id="PTHR10098">
    <property type="entry name" value="RAPSYN-RELATED"/>
    <property type="match status" value="1"/>
</dbReference>
<dbReference type="InterPro" id="IPR019734">
    <property type="entry name" value="TPR_rpt"/>
</dbReference>
<dbReference type="EMBL" id="CP007139">
    <property type="protein sequence ID" value="AIE87888.1"/>
    <property type="molecule type" value="Genomic_DNA"/>
</dbReference>
<dbReference type="AlphaFoldDB" id="A0A068NWI7"/>
<organism evidence="1 2">
    <name type="scientific">Fimbriimonas ginsengisoli Gsoil 348</name>
    <dbReference type="NCBI Taxonomy" id="661478"/>
    <lineage>
        <taxon>Bacteria</taxon>
        <taxon>Bacillati</taxon>
        <taxon>Armatimonadota</taxon>
        <taxon>Fimbriimonadia</taxon>
        <taxon>Fimbriimonadales</taxon>
        <taxon>Fimbriimonadaceae</taxon>
        <taxon>Fimbriimonas</taxon>
    </lineage>
</organism>
<sequence length="635" mass="70452">MINLIGQPMFEDSFTSAEMAVKLDAIGSVLREHRLVSVWDNFDFALGNLTSEDCEILKTFLGRLDGGKSKVIMTSHISQEWLGGSNFSEIEIGGLEGNGRWAFCERLLQDLGIPYNRNDAGLIELIDGLGGHPLAMRAVLPRLRDRSPAQLAEVLRKNMAELKLPDGELSSKLTASLRFVEDSLSPELKSLLTPISLFEGYVDAFFLEHMANHFDPAPSRADIDLLTGALVDAGLLKDLGEGVYQVHGALTGYLRTAVARKSREDWAGAFVDTMARLGSALASGPMLDDRLSFGQLVPTYYQALAEAERLNLNVHFSALIQVLATFAQGMGDLTSESRLYQRLADFKLSNGDELGAAEAYHQLGTSAAKRRDFVTAETWYRKTLAIGERLNDLHMAAVTCHSLGMIAQDRRDLSAAENWFRKSLDWSERLGDQQGVASSSHHLGMVAREAGDSARANTWYRKSLEISERLGLEAFASATYHQLGVAAFDGRDLVAAENWYYKSLELCERLEDEYSAALTYHEMGRLAEERGNLGAAEVWYGKSLQIKERSNDEYGAASTYNQLANIYFMLGDYVEAGEWSLQAAENYLKFGDSITADKVLMNFLTYWRQATVEDKEVLSSRWEAFGLGPFPEANL</sequence>
<dbReference type="Proteomes" id="UP000027982">
    <property type="component" value="Chromosome"/>
</dbReference>
<dbReference type="KEGG" id="fgi:OP10G_4520"/>
<dbReference type="eggNOG" id="COG0714">
    <property type="taxonomic scope" value="Bacteria"/>
</dbReference>
<evidence type="ECO:0000313" key="2">
    <source>
        <dbReference type="Proteomes" id="UP000027982"/>
    </source>
</evidence>
<proteinExistence type="predicted"/>
<protein>
    <submittedName>
        <fullName evidence="1">Tetratricopeptide TPR_2 repeat-containing protein</fullName>
    </submittedName>
</protein>
<dbReference type="eggNOG" id="COG0457">
    <property type="taxonomic scope" value="Bacteria"/>
</dbReference>
<dbReference type="HOGENOM" id="CLU_430699_0_0_0"/>
<dbReference type="SMART" id="SM00028">
    <property type="entry name" value="TPR"/>
    <property type="match status" value="6"/>
</dbReference>
<gene>
    <name evidence="1" type="ORF">OP10G_4520</name>
</gene>
<dbReference type="Gene3D" id="1.25.40.10">
    <property type="entry name" value="Tetratricopeptide repeat domain"/>
    <property type="match status" value="2"/>
</dbReference>
<name>A0A068NWI7_FIMGI</name>
<dbReference type="SUPFAM" id="SSF52540">
    <property type="entry name" value="P-loop containing nucleoside triphosphate hydrolases"/>
    <property type="match status" value="1"/>
</dbReference>